<evidence type="ECO:0000256" key="2">
    <source>
        <dbReference type="SAM" id="Coils"/>
    </source>
</evidence>
<keyword evidence="3" id="KW-1133">Transmembrane helix</keyword>
<name>A0A101K779_FUSNC</name>
<dbReference type="PANTHER" id="PTHR37813">
    <property type="entry name" value="FELS-2 PROPHAGE PROTEIN"/>
    <property type="match status" value="1"/>
</dbReference>
<dbReference type="NCBIfam" id="TIGR01760">
    <property type="entry name" value="tape_meas_TP901"/>
    <property type="match status" value="1"/>
</dbReference>
<comment type="caution">
    <text evidence="5">The sequence shown here is derived from an EMBL/GenBank/DDBJ whole genome shotgun (WGS) entry which is preliminary data.</text>
</comment>
<sequence>MAKRMDLIMKVQGLIDKSLPGNLKKLANEVKNLRAERQKMEKAQKTLKAQKELNKEITTNVAKYRKLRNELKALDEIKKRNVNLTEAEKKKYESLTKKAKALETTIKSQSKSFQKYGMELKKLKIPFDNLQSEIDQTIRKEKELIAQQKIVAKSQGFFKGVKDKVKTGMKVAAVATVGAAIGIGTSSAKEYLEFDKQMIKVKALTGATIQEYEALKKKAMEVGKTTIFTSEEAAAGMEKFALAGFKPKEIISAIPPIFDLATASGEDFIMISDMISDNMTAFKIGIDDVGHASDILANTMSRSNTNIQMLGEAFKYVSSSASNLNIDLSTTSAAIGLMGDQAIKSGQAGRDLKQAFSKIADAGVQKKLESLGVSVKDSKGEFIGLVDFVRQLEKVTGKMSGIDKQAFLKDLFGDQGSLAMNKLLTATKEVNGVMYEGADALAEFAKENENATGKAKEMAQTILDSDSGKWALVQSAISDVKLKIGKAIFSSGGTQLIDTVMSWLNELSNVLDGNLNESEANKFWQSFIENGKMALNSIKNIGIVLWNVFKVLNTIGIDNILVFVTVFTATSKVLKFAGAVKEVFTTVKAAGGIMSALKAGITALGGPISLVIAAVALLGFIIYKNWDKIKVFFKAVWETVKGIGTIISGIFKAVVDGVVNLFKGLWNKLKTYFNNFGFLLLGPIGIFIKLGQLISQNWDLIKEKLSSVWDYIKSIPEKVVEIVLNVISTIGNFLVNLVSEVITGIKNLFIKLWDTAVQFFNNFGFLLLGPIGIFIKLGSVVRENWDLIKNKISSIFESFKNTIKNLAEQIKSFFAKPFEYMSEAIAGAKEKVLDFARKIPGVKYLVGEKENVAKVNGSHANGLNYVPFDGYIAELHKGERVLTKDENESIFGSLRNRLQNATQSSKSENSTSSEKSITYQIYNSFTFNGVSEDTKDSIIEKLQEKLNELERKLEKMKEERETYARTSL</sequence>
<proteinExistence type="predicted"/>
<keyword evidence="1" id="KW-1188">Viral release from host cell</keyword>
<dbReference type="Proteomes" id="UP000054800">
    <property type="component" value="Unassembled WGS sequence"/>
</dbReference>
<dbReference type="EMBL" id="LMVH01000001">
    <property type="protein sequence ID" value="KUL99789.1"/>
    <property type="molecule type" value="Genomic_DNA"/>
</dbReference>
<evidence type="ECO:0000256" key="3">
    <source>
        <dbReference type="SAM" id="Phobius"/>
    </source>
</evidence>
<dbReference type="OrthoDB" id="90760at2"/>
<accession>A0A101K779</accession>
<feature type="transmembrane region" description="Helical" evidence="3">
    <location>
        <begin position="675"/>
        <end position="698"/>
    </location>
</feature>
<reference evidence="5 6" key="1">
    <citation type="submission" date="2015-10" db="EMBL/GenBank/DDBJ databases">
        <authorList>
            <person name="Gilbert D.G."/>
        </authorList>
    </citation>
    <scope>NUCLEOTIDE SEQUENCE [LARGE SCALE GENOMIC DNA]</scope>
    <source>
        <strain evidence="5 6">ChDC F311</strain>
    </source>
</reference>
<feature type="domain" description="Phage tail tape measure protein" evidence="4">
    <location>
        <begin position="217"/>
        <end position="413"/>
    </location>
</feature>
<dbReference type="PANTHER" id="PTHR37813:SF1">
    <property type="entry name" value="FELS-2 PROPHAGE PROTEIN"/>
    <property type="match status" value="1"/>
</dbReference>
<protein>
    <submittedName>
        <fullName evidence="5">Phage tail tape measure protein</fullName>
    </submittedName>
</protein>
<keyword evidence="3" id="KW-0812">Transmembrane</keyword>
<evidence type="ECO:0000313" key="5">
    <source>
        <dbReference type="EMBL" id="KUL99789.1"/>
    </source>
</evidence>
<feature type="coiled-coil region" evidence="2">
    <location>
        <begin position="932"/>
        <end position="966"/>
    </location>
</feature>
<feature type="transmembrane region" description="Helical" evidence="3">
    <location>
        <begin position="759"/>
        <end position="781"/>
    </location>
</feature>
<feature type="transmembrane region" description="Helical" evidence="3">
    <location>
        <begin position="719"/>
        <end position="739"/>
    </location>
</feature>
<keyword evidence="3" id="KW-0472">Membrane</keyword>
<keyword evidence="2" id="KW-0175">Coiled coil</keyword>
<dbReference type="RefSeq" id="WP_059223047.1">
    <property type="nucleotide sequence ID" value="NZ_LMVH01000001.1"/>
</dbReference>
<evidence type="ECO:0000313" key="6">
    <source>
        <dbReference type="Proteomes" id="UP000054800"/>
    </source>
</evidence>
<dbReference type="InterPro" id="IPR010090">
    <property type="entry name" value="Phage_tape_meas"/>
</dbReference>
<evidence type="ECO:0000259" key="4">
    <source>
        <dbReference type="Pfam" id="PF10145"/>
    </source>
</evidence>
<gene>
    <name evidence="5" type="ORF">RO03_00500</name>
</gene>
<dbReference type="AlphaFoldDB" id="A0A101K779"/>
<feature type="transmembrane region" description="Helical" evidence="3">
    <location>
        <begin position="604"/>
        <end position="623"/>
    </location>
</feature>
<evidence type="ECO:0000256" key="1">
    <source>
        <dbReference type="ARBA" id="ARBA00022612"/>
    </source>
</evidence>
<dbReference type="Pfam" id="PF10145">
    <property type="entry name" value="PhageMin_Tail"/>
    <property type="match status" value="1"/>
</dbReference>
<dbReference type="Gene3D" id="1.10.287.1490">
    <property type="match status" value="1"/>
</dbReference>
<organism evidence="5 6">
    <name type="scientific">Fusobacterium nucleatum subsp. nucleatum</name>
    <dbReference type="NCBI Taxonomy" id="76856"/>
    <lineage>
        <taxon>Bacteria</taxon>
        <taxon>Fusobacteriati</taxon>
        <taxon>Fusobacteriota</taxon>
        <taxon>Fusobacteriia</taxon>
        <taxon>Fusobacteriales</taxon>
        <taxon>Fusobacteriaceae</taxon>
        <taxon>Fusobacterium</taxon>
    </lineage>
</organism>
<feature type="coiled-coil region" evidence="2">
    <location>
        <begin position="23"/>
        <end position="147"/>
    </location>
</feature>